<keyword evidence="2" id="KW-1185">Reference proteome</keyword>
<feature type="non-terminal residue" evidence="1">
    <location>
        <position position="27"/>
    </location>
</feature>
<dbReference type="AlphaFoldDB" id="A0A7J8YN05"/>
<sequence>MVRSARVRKQSSFQCWYDPLRYSFNLD</sequence>
<dbReference type="EMBL" id="JABFAA010134566">
    <property type="protein sequence ID" value="MBA0700915.1"/>
    <property type="molecule type" value="Genomic_DNA"/>
</dbReference>
<dbReference type="Proteomes" id="UP000593577">
    <property type="component" value="Unassembled WGS sequence"/>
</dbReference>
<protein>
    <submittedName>
        <fullName evidence="1">Uncharacterized protein</fullName>
    </submittedName>
</protein>
<evidence type="ECO:0000313" key="2">
    <source>
        <dbReference type="Proteomes" id="UP000593577"/>
    </source>
</evidence>
<proteinExistence type="predicted"/>
<evidence type="ECO:0000313" key="1">
    <source>
        <dbReference type="EMBL" id="MBA0700915.1"/>
    </source>
</evidence>
<comment type="caution">
    <text evidence="1">The sequence shown here is derived from an EMBL/GenBank/DDBJ whole genome shotgun (WGS) entry which is preliminary data.</text>
</comment>
<name>A0A7J8YN05_GOSAI</name>
<accession>A0A7J8YN05</accession>
<reference evidence="1 2" key="1">
    <citation type="journal article" date="2019" name="Genome Biol. Evol.">
        <title>Insights into the evolution of the New World diploid cottons (Gossypium, subgenus Houzingenia) based on genome sequencing.</title>
        <authorList>
            <person name="Grover C.E."/>
            <person name="Arick M.A. 2nd"/>
            <person name="Thrash A."/>
            <person name="Conover J.L."/>
            <person name="Sanders W.S."/>
            <person name="Peterson D.G."/>
            <person name="Frelichowski J.E."/>
            <person name="Scheffler J.A."/>
            <person name="Scheffler B.E."/>
            <person name="Wendel J.F."/>
        </authorList>
    </citation>
    <scope>NUCLEOTIDE SEQUENCE [LARGE SCALE GENOMIC DNA]</scope>
    <source>
        <strain evidence="1">185</strain>
        <tissue evidence="1">Leaf</tissue>
    </source>
</reference>
<gene>
    <name evidence="1" type="ORF">Goari_022872</name>
</gene>
<organism evidence="1 2">
    <name type="scientific">Gossypium aridum</name>
    <name type="common">American cotton</name>
    <name type="synonym">Erioxylum aridum</name>
    <dbReference type="NCBI Taxonomy" id="34290"/>
    <lineage>
        <taxon>Eukaryota</taxon>
        <taxon>Viridiplantae</taxon>
        <taxon>Streptophyta</taxon>
        <taxon>Embryophyta</taxon>
        <taxon>Tracheophyta</taxon>
        <taxon>Spermatophyta</taxon>
        <taxon>Magnoliopsida</taxon>
        <taxon>eudicotyledons</taxon>
        <taxon>Gunneridae</taxon>
        <taxon>Pentapetalae</taxon>
        <taxon>rosids</taxon>
        <taxon>malvids</taxon>
        <taxon>Malvales</taxon>
        <taxon>Malvaceae</taxon>
        <taxon>Malvoideae</taxon>
        <taxon>Gossypium</taxon>
    </lineage>
</organism>